<dbReference type="PROSITE" id="PS50865">
    <property type="entry name" value="ZF_MYND_2"/>
    <property type="match status" value="1"/>
</dbReference>
<dbReference type="Gene3D" id="6.10.140.2220">
    <property type="match status" value="1"/>
</dbReference>
<dbReference type="AlphaFoldDB" id="A0A9W9YCQ7"/>
<evidence type="ECO:0000256" key="4">
    <source>
        <dbReference type="PROSITE-ProRule" id="PRU00134"/>
    </source>
</evidence>
<sequence length="203" mass="23116">MTCWNCHQEVNVRRCTGCLEAAYCSTNCQRQHWSKHKGNCIPQNLSLHSLFEACRMDVFPTPPVRCDYGFDNMQLYHGDLVSPEGLSAETILLGLYQVIWKDIGNDEFDGGALYPVLNSIGATKKMILEAYENNALDDFIHKYINSVITRIGADGTPGYCKIWLQNKLVIGPTRLLLSDEVGLTRQQEVNMRNEIFQRYYGQV</sequence>
<organism evidence="6 7">
    <name type="scientific">Desmophyllum pertusum</name>
    <dbReference type="NCBI Taxonomy" id="174260"/>
    <lineage>
        <taxon>Eukaryota</taxon>
        <taxon>Metazoa</taxon>
        <taxon>Cnidaria</taxon>
        <taxon>Anthozoa</taxon>
        <taxon>Hexacorallia</taxon>
        <taxon>Scleractinia</taxon>
        <taxon>Caryophylliina</taxon>
        <taxon>Caryophylliidae</taxon>
        <taxon>Desmophyllum</taxon>
    </lineage>
</organism>
<keyword evidence="1" id="KW-0479">Metal-binding</keyword>
<dbReference type="InterPro" id="IPR002893">
    <property type="entry name" value="Znf_MYND"/>
</dbReference>
<keyword evidence="3" id="KW-0862">Zinc</keyword>
<proteinExistence type="predicted"/>
<dbReference type="EMBL" id="MU827785">
    <property type="protein sequence ID" value="KAJ7333854.1"/>
    <property type="molecule type" value="Genomic_DNA"/>
</dbReference>
<name>A0A9W9YCQ7_9CNID</name>
<reference evidence="6" key="1">
    <citation type="submission" date="2023-01" db="EMBL/GenBank/DDBJ databases">
        <title>Genome assembly of the deep-sea coral Lophelia pertusa.</title>
        <authorList>
            <person name="Herrera S."/>
            <person name="Cordes E."/>
        </authorList>
    </citation>
    <scope>NUCLEOTIDE SEQUENCE</scope>
    <source>
        <strain evidence="6">USNM1676648</strain>
        <tissue evidence="6">Polyp</tissue>
    </source>
</reference>
<keyword evidence="2 4" id="KW-0863">Zinc-finger</keyword>
<evidence type="ECO:0000256" key="3">
    <source>
        <dbReference type="ARBA" id="ARBA00022833"/>
    </source>
</evidence>
<feature type="domain" description="MYND-type" evidence="5">
    <location>
        <begin position="3"/>
        <end position="40"/>
    </location>
</feature>
<dbReference type="OrthoDB" id="3169036at2759"/>
<evidence type="ECO:0000256" key="1">
    <source>
        <dbReference type="ARBA" id="ARBA00022723"/>
    </source>
</evidence>
<evidence type="ECO:0000313" key="7">
    <source>
        <dbReference type="Proteomes" id="UP001163046"/>
    </source>
</evidence>
<dbReference type="SUPFAM" id="SSF144232">
    <property type="entry name" value="HIT/MYND zinc finger-like"/>
    <property type="match status" value="1"/>
</dbReference>
<dbReference type="Pfam" id="PF01753">
    <property type="entry name" value="zf-MYND"/>
    <property type="match status" value="1"/>
</dbReference>
<dbReference type="PROSITE" id="PS01360">
    <property type="entry name" value="ZF_MYND_1"/>
    <property type="match status" value="1"/>
</dbReference>
<evidence type="ECO:0000256" key="2">
    <source>
        <dbReference type="ARBA" id="ARBA00022771"/>
    </source>
</evidence>
<accession>A0A9W9YCQ7</accession>
<dbReference type="Proteomes" id="UP001163046">
    <property type="component" value="Unassembled WGS sequence"/>
</dbReference>
<dbReference type="GO" id="GO:0008270">
    <property type="term" value="F:zinc ion binding"/>
    <property type="evidence" value="ECO:0007669"/>
    <property type="project" value="UniProtKB-KW"/>
</dbReference>
<protein>
    <recommendedName>
        <fullName evidence="5">MYND-type domain-containing protein</fullName>
    </recommendedName>
</protein>
<keyword evidence="7" id="KW-1185">Reference proteome</keyword>
<evidence type="ECO:0000259" key="5">
    <source>
        <dbReference type="PROSITE" id="PS50865"/>
    </source>
</evidence>
<gene>
    <name evidence="6" type="ORF">OS493_015946</name>
</gene>
<evidence type="ECO:0000313" key="6">
    <source>
        <dbReference type="EMBL" id="KAJ7333854.1"/>
    </source>
</evidence>
<comment type="caution">
    <text evidence="6">The sequence shown here is derived from an EMBL/GenBank/DDBJ whole genome shotgun (WGS) entry which is preliminary data.</text>
</comment>